<dbReference type="OrthoDB" id="2499658at2759"/>
<dbReference type="EMBL" id="QKWP01001651">
    <property type="protein sequence ID" value="RIB07459.1"/>
    <property type="molecule type" value="Genomic_DNA"/>
</dbReference>
<gene>
    <name evidence="2" type="ORF">C2G38_2274182</name>
</gene>
<dbReference type="Pfam" id="PF17921">
    <property type="entry name" value="Integrase_H2C2"/>
    <property type="match status" value="1"/>
</dbReference>
<evidence type="ECO:0000313" key="3">
    <source>
        <dbReference type="Proteomes" id="UP000266673"/>
    </source>
</evidence>
<accession>A0A397UF95</accession>
<proteinExistence type="predicted"/>
<evidence type="ECO:0000313" key="2">
    <source>
        <dbReference type="EMBL" id="RIB07459.1"/>
    </source>
</evidence>
<name>A0A397UF95_9GLOM</name>
<protein>
    <recommendedName>
        <fullName evidence="1">Integrase zinc-binding domain-containing protein</fullName>
    </recommendedName>
</protein>
<dbReference type="Proteomes" id="UP000266673">
    <property type="component" value="Unassembled WGS sequence"/>
</dbReference>
<dbReference type="STRING" id="44941.A0A397UF95"/>
<keyword evidence="3" id="KW-1185">Reference proteome</keyword>
<dbReference type="InterPro" id="IPR041588">
    <property type="entry name" value="Integrase_H2C2"/>
</dbReference>
<reference evidence="2 3" key="1">
    <citation type="submission" date="2018-06" db="EMBL/GenBank/DDBJ databases">
        <title>Comparative genomics reveals the genomic features of Rhizophagus irregularis, R. cerebriforme, R. diaphanum and Gigaspora rosea, and their symbiotic lifestyle signature.</title>
        <authorList>
            <person name="Morin E."/>
            <person name="San Clemente H."/>
            <person name="Chen E.C.H."/>
            <person name="De La Providencia I."/>
            <person name="Hainaut M."/>
            <person name="Kuo A."/>
            <person name="Kohler A."/>
            <person name="Murat C."/>
            <person name="Tang N."/>
            <person name="Roy S."/>
            <person name="Loubradou J."/>
            <person name="Henrissat B."/>
            <person name="Grigoriev I.V."/>
            <person name="Corradi N."/>
            <person name="Roux C."/>
            <person name="Martin F.M."/>
        </authorList>
    </citation>
    <scope>NUCLEOTIDE SEQUENCE [LARGE SCALE GENOMIC DNA]</scope>
    <source>
        <strain evidence="2 3">DAOM 194757</strain>
    </source>
</reference>
<feature type="non-terminal residue" evidence="2">
    <location>
        <position position="1"/>
    </location>
</feature>
<sequence length="138" mass="16035">LVNLNKKKRTKAIITESLANKYLQILTNSKNTSIETPDFHFWVKENFSYQIIGGVAILMRCMKPVALKERLYYIIAEEHIATGHGGAKATYKQVSNKYYGVKRYLINKFVEKCKSCQMCRFFIKPLAIQPIISKFFMQ</sequence>
<dbReference type="AlphaFoldDB" id="A0A397UF95"/>
<evidence type="ECO:0000259" key="1">
    <source>
        <dbReference type="Pfam" id="PF17921"/>
    </source>
</evidence>
<comment type="caution">
    <text evidence="2">The sequence shown here is derived from an EMBL/GenBank/DDBJ whole genome shotgun (WGS) entry which is preliminary data.</text>
</comment>
<organism evidence="2 3">
    <name type="scientific">Gigaspora rosea</name>
    <dbReference type="NCBI Taxonomy" id="44941"/>
    <lineage>
        <taxon>Eukaryota</taxon>
        <taxon>Fungi</taxon>
        <taxon>Fungi incertae sedis</taxon>
        <taxon>Mucoromycota</taxon>
        <taxon>Glomeromycotina</taxon>
        <taxon>Glomeromycetes</taxon>
        <taxon>Diversisporales</taxon>
        <taxon>Gigasporaceae</taxon>
        <taxon>Gigaspora</taxon>
    </lineage>
</organism>
<feature type="domain" description="Integrase zinc-binding" evidence="1">
    <location>
        <begin position="74"/>
        <end position="119"/>
    </location>
</feature>
<dbReference type="Gene3D" id="1.10.340.70">
    <property type="match status" value="1"/>
</dbReference>